<feature type="region of interest" description="Disordered" evidence="2">
    <location>
        <begin position="205"/>
        <end position="258"/>
    </location>
</feature>
<evidence type="ECO:0000256" key="2">
    <source>
        <dbReference type="SAM" id="MobiDB-lite"/>
    </source>
</evidence>
<dbReference type="OMA" id="MYDPAFP"/>
<feature type="coiled-coil region" evidence="1">
    <location>
        <begin position="265"/>
        <end position="306"/>
    </location>
</feature>
<feature type="compositionally biased region" description="Basic and acidic residues" evidence="2">
    <location>
        <begin position="241"/>
        <end position="252"/>
    </location>
</feature>
<evidence type="ECO:0000313" key="4">
    <source>
        <dbReference type="EMBL" id="KFM62334.1"/>
    </source>
</evidence>
<reference evidence="4 5" key="1">
    <citation type="submission" date="2013-11" db="EMBL/GenBank/DDBJ databases">
        <title>Genome sequencing of Stegodyphus mimosarum.</title>
        <authorList>
            <person name="Bechsgaard J."/>
        </authorList>
    </citation>
    <scope>NUCLEOTIDE SEQUENCE [LARGE SCALE GENOMIC DNA]</scope>
</reference>
<dbReference type="InterPro" id="IPR046347">
    <property type="entry name" value="bZIP_sf"/>
</dbReference>
<sequence length="338" mass="36893">MSSPHMYDPAFPTVDDLKAKLNLGVKNNSLTTKGLLDLCEGSVADLSDLNSPELSFDLQNIIGPDSGHPGATLDESSNLFSDILAEHHQQQQQQGQKRIHFNGATSANQNILQQHGQLTGGGHPFARYPMPQQATLGTDQYGAEAGLSIKREPIDHIDLSSCSQRSYTNGSSIYSYPPITDRQGAGAALNAQVLGTYLPNLGRPGGHLSTATTPSPVHNGSLKSLSSSSSSSSSSKHRNKKNVDKSSDEYRRRRERNNIAVRKSREKAKLRSRETERKVSELVRENDFLRKRVELLTKELNVLKSLLANVGGVSPNSVDNELAKTLHMDASFHGMQDL</sequence>
<evidence type="ECO:0000259" key="3">
    <source>
        <dbReference type="PROSITE" id="PS50217"/>
    </source>
</evidence>
<gene>
    <name evidence="4" type="ORF">X975_16234</name>
</gene>
<keyword evidence="1" id="KW-0175">Coiled coil</keyword>
<dbReference type="Pfam" id="PF07716">
    <property type="entry name" value="bZIP_2"/>
    <property type="match status" value="1"/>
</dbReference>
<dbReference type="GO" id="GO:0000978">
    <property type="term" value="F:RNA polymerase II cis-regulatory region sequence-specific DNA binding"/>
    <property type="evidence" value="ECO:0007669"/>
    <property type="project" value="TreeGrafter"/>
</dbReference>
<dbReference type="InterPro" id="IPR004827">
    <property type="entry name" value="bZIP"/>
</dbReference>
<accession>A0A087TB45</accession>
<feature type="compositionally biased region" description="Polar residues" evidence="2">
    <location>
        <begin position="209"/>
        <end position="218"/>
    </location>
</feature>
<evidence type="ECO:0000256" key="1">
    <source>
        <dbReference type="SAM" id="Coils"/>
    </source>
</evidence>
<dbReference type="SMART" id="SM00338">
    <property type="entry name" value="BRLZ"/>
    <property type="match status" value="1"/>
</dbReference>
<dbReference type="GO" id="GO:0006351">
    <property type="term" value="P:DNA-templated transcription"/>
    <property type="evidence" value="ECO:0007669"/>
    <property type="project" value="InterPro"/>
</dbReference>
<feature type="compositionally biased region" description="Low complexity" evidence="2">
    <location>
        <begin position="221"/>
        <end position="234"/>
    </location>
</feature>
<dbReference type="Gene3D" id="1.20.5.170">
    <property type="match status" value="1"/>
</dbReference>
<dbReference type="EMBL" id="KK114395">
    <property type="protein sequence ID" value="KFM62334.1"/>
    <property type="molecule type" value="Genomic_DNA"/>
</dbReference>
<dbReference type="Proteomes" id="UP000054359">
    <property type="component" value="Unassembled WGS sequence"/>
</dbReference>
<feature type="non-terminal residue" evidence="4">
    <location>
        <position position="338"/>
    </location>
</feature>
<dbReference type="GO" id="GO:0000981">
    <property type="term" value="F:DNA-binding transcription factor activity, RNA polymerase II-specific"/>
    <property type="evidence" value="ECO:0007669"/>
    <property type="project" value="TreeGrafter"/>
</dbReference>
<proteinExistence type="predicted"/>
<dbReference type="OrthoDB" id="10032067at2759"/>
<dbReference type="SUPFAM" id="SSF57959">
    <property type="entry name" value="Leucine zipper domain"/>
    <property type="match status" value="1"/>
</dbReference>
<name>A0A087TB45_STEMI</name>
<dbReference type="CDD" id="cd14693">
    <property type="entry name" value="bZIP_CEBP"/>
    <property type="match status" value="1"/>
</dbReference>
<dbReference type="InterPro" id="IPR031106">
    <property type="entry name" value="C/EBP"/>
</dbReference>
<dbReference type="PANTHER" id="PTHR23334">
    <property type="entry name" value="CCAAT/ENHANCER BINDING PROTEIN"/>
    <property type="match status" value="1"/>
</dbReference>
<protein>
    <submittedName>
        <fullName evidence="4">CCAAT/enhancer-binding protein alpha</fullName>
    </submittedName>
</protein>
<organism evidence="4 5">
    <name type="scientific">Stegodyphus mimosarum</name>
    <name type="common">African social velvet spider</name>
    <dbReference type="NCBI Taxonomy" id="407821"/>
    <lineage>
        <taxon>Eukaryota</taxon>
        <taxon>Metazoa</taxon>
        <taxon>Ecdysozoa</taxon>
        <taxon>Arthropoda</taxon>
        <taxon>Chelicerata</taxon>
        <taxon>Arachnida</taxon>
        <taxon>Araneae</taxon>
        <taxon>Araneomorphae</taxon>
        <taxon>Entelegynae</taxon>
        <taxon>Eresoidea</taxon>
        <taxon>Eresidae</taxon>
        <taxon>Stegodyphus</taxon>
    </lineage>
</organism>
<feature type="domain" description="BZIP" evidence="3">
    <location>
        <begin position="247"/>
        <end position="310"/>
    </location>
</feature>
<dbReference type="PANTHER" id="PTHR23334:SF20">
    <property type="entry name" value="BASIC LEUCINE ZIPPER 24"/>
    <property type="match status" value="1"/>
</dbReference>
<dbReference type="PROSITE" id="PS50217">
    <property type="entry name" value="BZIP"/>
    <property type="match status" value="1"/>
</dbReference>
<keyword evidence="5" id="KW-1185">Reference proteome</keyword>
<dbReference type="STRING" id="407821.A0A087TB45"/>
<dbReference type="AlphaFoldDB" id="A0A087TB45"/>
<evidence type="ECO:0000313" key="5">
    <source>
        <dbReference type="Proteomes" id="UP000054359"/>
    </source>
</evidence>